<name>A0A443QX43_9ACAR</name>
<evidence type="ECO:0000313" key="7">
    <source>
        <dbReference type="Proteomes" id="UP000285301"/>
    </source>
</evidence>
<proteinExistence type="predicted"/>
<dbReference type="GO" id="GO:0019433">
    <property type="term" value="P:triglyceride catabolic process"/>
    <property type="evidence" value="ECO:0007669"/>
    <property type="project" value="TreeGrafter"/>
</dbReference>
<dbReference type="GO" id="GO:0055088">
    <property type="term" value="P:lipid homeostasis"/>
    <property type="evidence" value="ECO:0007669"/>
    <property type="project" value="TreeGrafter"/>
</dbReference>
<dbReference type="GO" id="GO:0004806">
    <property type="term" value="F:triacylglycerol lipase activity"/>
    <property type="evidence" value="ECO:0007669"/>
    <property type="project" value="UniProtKB-EC"/>
</dbReference>
<dbReference type="EMBL" id="NCKU01003400">
    <property type="protein sequence ID" value="RWS07584.1"/>
    <property type="molecule type" value="Genomic_DNA"/>
</dbReference>
<dbReference type="InterPro" id="IPR016035">
    <property type="entry name" value="Acyl_Trfase/lysoPLipase"/>
</dbReference>
<feature type="short sequence motif" description="DGA/G" evidence="4">
    <location>
        <begin position="185"/>
        <end position="187"/>
    </location>
</feature>
<gene>
    <name evidence="6" type="ORF">B4U79_04677</name>
</gene>
<sequence>MSPTANVMTTAGIQQQLQQLTQQPESINISFAGCGFLGIYHVGVAACLREYCPQVCNGKISGASVGALVGAAFACNLPLELSTTHILKVAIQARSRALGPFHPAFDINKIIADALRKVLPEDAHLMVNGRLHISVTRVTDGQNVILSQFYSKEDLIQVRAILCSCFIPFWSGIIPPKFHGVAYMDGGFSNNLLVLDDNTVTISPFAGESDICPQDSTFNTLQVNFANTSIAVSSGNLYRLTRILFPPHPEVMSKMCQQGFDDALRFLQRTNRISCVRCVATRFIVPKYENPENENNNEEEEDEPQIVEAAFKSALEAAENNFDSGFDHSYDDNCIECQYRREMALLDSLPDPVAKAIQEACDQVNKGIINWIFKHKPIRLLSLLTVPAILPFDITIVLMMKVWRTIPVVQSELKRSLLDLIEFIAKTVAQRSSDRKLKHHF</sequence>
<keyword evidence="3 4" id="KW-0443">Lipid metabolism</keyword>
<comment type="caution">
    <text evidence="6">The sequence shown here is derived from an EMBL/GenBank/DDBJ whole genome shotgun (WGS) entry which is preliminary data.</text>
</comment>
<keyword evidence="2 4" id="KW-0378">Hydrolase</keyword>
<organism evidence="6 7">
    <name type="scientific">Dinothrombium tinctorium</name>
    <dbReference type="NCBI Taxonomy" id="1965070"/>
    <lineage>
        <taxon>Eukaryota</taxon>
        <taxon>Metazoa</taxon>
        <taxon>Ecdysozoa</taxon>
        <taxon>Arthropoda</taxon>
        <taxon>Chelicerata</taxon>
        <taxon>Arachnida</taxon>
        <taxon>Acari</taxon>
        <taxon>Acariformes</taxon>
        <taxon>Trombidiformes</taxon>
        <taxon>Prostigmata</taxon>
        <taxon>Anystina</taxon>
        <taxon>Parasitengona</taxon>
        <taxon>Trombidioidea</taxon>
        <taxon>Trombidiidae</taxon>
        <taxon>Dinothrombium</taxon>
    </lineage>
</organism>
<evidence type="ECO:0000313" key="6">
    <source>
        <dbReference type="EMBL" id="RWS07584.1"/>
    </source>
</evidence>
<keyword evidence="7" id="KW-1185">Reference proteome</keyword>
<dbReference type="Pfam" id="PF01734">
    <property type="entry name" value="Patatin"/>
    <property type="match status" value="1"/>
</dbReference>
<keyword evidence="4" id="KW-0442">Lipid degradation</keyword>
<dbReference type="GO" id="GO:0005737">
    <property type="term" value="C:cytoplasm"/>
    <property type="evidence" value="ECO:0007669"/>
    <property type="project" value="TreeGrafter"/>
</dbReference>
<dbReference type="SUPFAM" id="SSF52151">
    <property type="entry name" value="FabD/lysophospholipase-like"/>
    <property type="match status" value="1"/>
</dbReference>
<dbReference type="AlphaFoldDB" id="A0A443QX43"/>
<evidence type="ECO:0000259" key="5">
    <source>
        <dbReference type="PROSITE" id="PS51635"/>
    </source>
</evidence>
<reference evidence="6 7" key="1">
    <citation type="journal article" date="2018" name="Gigascience">
        <title>Genomes of trombidid mites reveal novel predicted allergens and laterally-transferred genes associated with secondary metabolism.</title>
        <authorList>
            <person name="Dong X."/>
            <person name="Chaisiri K."/>
            <person name="Xia D."/>
            <person name="Armstrong S.D."/>
            <person name="Fang Y."/>
            <person name="Donnelly M.J."/>
            <person name="Kadowaki T."/>
            <person name="McGarry J.W."/>
            <person name="Darby A.C."/>
            <person name="Makepeace B.L."/>
        </authorList>
    </citation>
    <scope>NUCLEOTIDE SEQUENCE [LARGE SCALE GENOMIC DNA]</scope>
    <source>
        <strain evidence="6">UoL-WK</strain>
    </source>
</reference>
<evidence type="ECO:0000256" key="1">
    <source>
        <dbReference type="ARBA" id="ARBA00013279"/>
    </source>
</evidence>
<dbReference type="Proteomes" id="UP000285301">
    <property type="component" value="Unassembled WGS sequence"/>
</dbReference>
<dbReference type="Gene3D" id="3.40.1090.10">
    <property type="entry name" value="Cytosolic phospholipase A2 catalytic domain"/>
    <property type="match status" value="2"/>
</dbReference>
<dbReference type="STRING" id="1965070.A0A443QX43"/>
<dbReference type="InterPro" id="IPR033562">
    <property type="entry name" value="PLPL"/>
</dbReference>
<dbReference type="InterPro" id="IPR002641">
    <property type="entry name" value="PNPLA_dom"/>
</dbReference>
<evidence type="ECO:0000256" key="4">
    <source>
        <dbReference type="PROSITE-ProRule" id="PRU01161"/>
    </source>
</evidence>
<protein>
    <recommendedName>
        <fullName evidence="1">triacylglycerol lipase</fullName>
        <ecNumber evidence="1">3.1.1.3</ecNumber>
    </recommendedName>
</protein>
<dbReference type="GO" id="GO:0005811">
    <property type="term" value="C:lipid droplet"/>
    <property type="evidence" value="ECO:0007669"/>
    <property type="project" value="TreeGrafter"/>
</dbReference>
<feature type="short sequence motif" description="GXSXG" evidence="4">
    <location>
        <begin position="62"/>
        <end position="66"/>
    </location>
</feature>
<accession>A0A443QX43</accession>
<evidence type="ECO:0000256" key="2">
    <source>
        <dbReference type="ARBA" id="ARBA00022801"/>
    </source>
</evidence>
<dbReference type="GO" id="GO:0016020">
    <property type="term" value="C:membrane"/>
    <property type="evidence" value="ECO:0007669"/>
    <property type="project" value="TreeGrafter"/>
</dbReference>
<feature type="short sequence motif" description="GXGXXG" evidence="4">
    <location>
        <begin position="33"/>
        <end position="38"/>
    </location>
</feature>
<feature type="active site" description="Nucleophile" evidence="4">
    <location>
        <position position="64"/>
    </location>
</feature>
<dbReference type="OrthoDB" id="197155at2759"/>
<dbReference type="PANTHER" id="PTHR12406:SF41">
    <property type="entry name" value="BRUMMER, ISOFORM B-RELATED"/>
    <property type="match status" value="1"/>
</dbReference>
<feature type="active site" description="Proton acceptor" evidence="4">
    <location>
        <position position="185"/>
    </location>
</feature>
<evidence type="ECO:0000256" key="3">
    <source>
        <dbReference type="ARBA" id="ARBA00023098"/>
    </source>
</evidence>
<dbReference type="EC" id="3.1.1.3" evidence="1"/>
<feature type="domain" description="PNPLA" evidence="5">
    <location>
        <begin position="29"/>
        <end position="198"/>
    </location>
</feature>
<dbReference type="PROSITE" id="PS51635">
    <property type="entry name" value="PNPLA"/>
    <property type="match status" value="1"/>
</dbReference>
<dbReference type="PANTHER" id="PTHR12406">
    <property type="entry name" value="CALCIUM-INDEPENDENT PHOSPHOLIPASE A2 IPLA2 -RELATED"/>
    <property type="match status" value="1"/>
</dbReference>
<dbReference type="FunFam" id="3.40.1090.10:FF:000003">
    <property type="entry name" value="Patatin-like phospholipase domain-containing protein 2"/>
    <property type="match status" value="1"/>
</dbReference>